<dbReference type="EMBL" id="CP026100">
    <property type="protein sequence ID" value="AYV44774.1"/>
    <property type="molecule type" value="Genomic_DNA"/>
</dbReference>
<dbReference type="RefSeq" id="WP_101715293.1">
    <property type="nucleotide sequence ID" value="NZ_CP026100.1"/>
</dbReference>
<evidence type="ECO:0000313" key="4">
    <source>
        <dbReference type="EMBL" id="PLR07115.1"/>
    </source>
</evidence>
<dbReference type="OrthoDB" id="7476630at2"/>
<dbReference type="AlphaFoldDB" id="A0A2N5CM99"/>
<gene>
    <name evidence="3" type="ORF">C1707_00010</name>
    <name evidence="4" type="ORF">CFHF_23125</name>
</gene>
<dbReference type="Proteomes" id="UP000234483">
    <property type="component" value="Unassembled WGS sequence"/>
</dbReference>
<evidence type="ECO:0000256" key="1">
    <source>
        <dbReference type="SAM" id="MobiDB-lite"/>
    </source>
</evidence>
<name>A0A2N5CM99_9CAUL</name>
<evidence type="ECO:0000313" key="5">
    <source>
        <dbReference type="Proteomes" id="UP000234483"/>
    </source>
</evidence>
<dbReference type="Proteomes" id="UP000281192">
    <property type="component" value="Chromosome"/>
</dbReference>
<feature type="domain" description="DUF6456" evidence="2">
    <location>
        <begin position="106"/>
        <end position="231"/>
    </location>
</feature>
<dbReference type="Pfam" id="PF20057">
    <property type="entry name" value="DUF6456"/>
    <property type="match status" value="1"/>
</dbReference>
<organism evidence="4 5">
    <name type="scientific">Caulobacter flavus</name>
    <dbReference type="NCBI Taxonomy" id="1679497"/>
    <lineage>
        <taxon>Bacteria</taxon>
        <taxon>Pseudomonadati</taxon>
        <taxon>Pseudomonadota</taxon>
        <taxon>Alphaproteobacteria</taxon>
        <taxon>Caulobacterales</taxon>
        <taxon>Caulobacteraceae</taxon>
        <taxon>Caulobacter</taxon>
    </lineage>
</organism>
<keyword evidence="6" id="KW-1185">Reference proteome</keyword>
<reference evidence="3 6" key="2">
    <citation type="submission" date="2018-01" db="EMBL/GenBank/DDBJ databases">
        <title>Complete genome sequence of Caulobacter flavus RHGG3.</title>
        <authorList>
            <person name="Yang E."/>
        </authorList>
    </citation>
    <scope>NUCLEOTIDE SEQUENCE [LARGE SCALE GENOMIC DNA]</scope>
    <source>
        <strain evidence="3 6">RHGG3</strain>
    </source>
</reference>
<proteinExistence type="predicted"/>
<protein>
    <recommendedName>
        <fullName evidence="2">DUF6456 domain-containing protein</fullName>
    </recommendedName>
</protein>
<dbReference type="KEGG" id="cfh:C1707_00010"/>
<evidence type="ECO:0000259" key="2">
    <source>
        <dbReference type="Pfam" id="PF20057"/>
    </source>
</evidence>
<feature type="compositionally biased region" description="Basic and acidic residues" evidence="1">
    <location>
        <begin position="90"/>
        <end position="102"/>
    </location>
</feature>
<accession>A0A2N5CM99</accession>
<dbReference type="EMBL" id="PJRQ01000047">
    <property type="protein sequence ID" value="PLR07115.1"/>
    <property type="molecule type" value="Genomic_DNA"/>
</dbReference>
<evidence type="ECO:0000313" key="6">
    <source>
        <dbReference type="Proteomes" id="UP000281192"/>
    </source>
</evidence>
<sequence length="233" mass="25178">MSVAAILEHDLQAEHLADRAARLLDRAGSVIEARGLAYAVRFARGRRPMLLIDEAAFRKLFPRLLPRGDGGWRLSSQTPSPPPGRPGFVEGEKTVTEPDGRATTHRANLGEAPLDWLLRRKHITAAERAAGERLAADAHASGIIGRLTMRWDPTPRSGGGSRIEPMERAYAARQRLGRAMEAVGAEAMPILTLICLTGTSLQGTEVALGMKPRTGRAALKAALQRLTAHYGMA</sequence>
<reference evidence="4 5" key="1">
    <citation type="submission" date="2017-12" db="EMBL/GenBank/DDBJ databases">
        <title>The genome sequence of Caulobacter flavus CGMCC1 15093.</title>
        <authorList>
            <person name="Gao J."/>
            <person name="Mao X."/>
            <person name="Sun J."/>
        </authorList>
    </citation>
    <scope>NUCLEOTIDE SEQUENCE [LARGE SCALE GENOMIC DNA]</scope>
    <source>
        <strain evidence="4 5">CGMCC1 15093</strain>
    </source>
</reference>
<evidence type="ECO:0000313" key="3">
    <source>
        <dbReference type="EMBL" id="AYV44774.1"/>
    </source>
</evidence>
<feature type="region of interest" description="Disordered" evidence="1">
    <location>
        <begin position="71"/>
        <end position="103"/>
    </location>
</feature>
<dbReference type="InterPro" id="IPR045599">
    <property type="entry name" value="DUF6456"/>
</dbReference>